<organism evidence="1 2">
    <name type="scientific">Diphasiastrum complanatum</name>
    <name type="common">Issler's clubmoss</name>
    <name type="synonym">Lycopodium complanatum</name>
    <dbReference type="NCBI Taxonomy" id="34168"/>
    <lineage>
        <taxon>Eukaryota</taxon>
        <taxon>Viridiplantae</taxon>
        <taxon>Streptophyta</taxon>
        <taxon>Embryophyta</taxon>
        <taxon>Tracheophyta</taxon>
        <taxon>Lycopodiopsida</taxon>
        <taxon>Lycopodiales</taxon>
        <taxon>Lycopodiaceae</taxon>
        <taxon>Lycopodioideae</taxon>
        <taxon>Diphasiastrum</taxon>
    </lineage>
</organism>
<keyword evidence="2" id="KW-1185">Reference proteome</keyword>
<evidence type="ECO:0000313" key="1">
    <source>
        <dbReference type="EMBL" id="KAJ7523968.1"/>
    </source>
</evidence>
<dbReference type="EMBL" id="CM055109">
    <property type="protein sequence ID" value="KAJ7523968.1"/>
    <property type="molecule type" value="Genomic_DNA"/>
</dbReference>
<sequence length="179" mass="20049">MMAGTIASWKDGPLQLASLNHISRNCANMQASLDFYVNVLGFVPVRRPEFLKFDGAWLFNYGIGIHLLQEEAGKVSKHPDEIDPRNDHISFQCDDIEEVSKRLNAEGIKHVRRIVEEGGIEVEQLFFLDPDGFMIEVCTCEKLPIEPLVGGITCYTQFCKQIPSACRLPFPTTSNGTCT</sequence>
<comment type="caution">
    <text evidence="1">The sequence shown here is derived from an EMBL/GenBank/DDBJ whole genome shotgun (WGS) entry which is preliminary data.</text>
</comment>
<reference evidence="2" key="1">
    <citation type="journal article" date="2024" name="Proc. Natl. Acad. Sci. U.S.A.">
        <title>Extraordinary preservation of gene collinearity over three hundred million years revealed in homosporous lycophytes.</title>
        <authorList>
            <person name="Li C."/>
            <person name="Wickell D."/>
            <person name="Kuo L.Y."/>
            <person name="Chen X."/>
            <person name="Nie B."/>
            <person name="Liao X."/>
            <person name="Peng D."/>
            <person name="Ji J."/>
            <person name="Jenkins J."/>
            <person name="Williams M."/>
            <person name="Shu S."/>
            <person name="Plott C."/>
            <person name="Barry K."/>
            <person name="Rajasekar S."/>
            <person name="Grimwood J."/>
            <person name="Han X."/>
            <person name="Sun S."/>
            <person name="Hou Z."/>
            <person name="He W."/>
            <person name="Dai G."/>
            <person name="Sun C."/>
            <person name="Schmutz J."/>
            <person name="Leebens-Mack J.H."/>
            <person name="Li F.W."/>
            <person name="Wang L."/>
        </authorList>
    </citation>
    <scope>NUCLEOTIDE SEQUENCE [LARGE SCALE GENOMIC DNA]</scope>
    <source>
        <strain evidence="2">cv. PW_Plant_1</strain>
    </source>
</reference>
<dbReference type="Proteomes" id="UP001162992">
    <property type="component" value="Chromosome 18"/>
</dbReference>
<evidence type="ECO:0000313" key="2">
    <source>
        <dbReference type="Proteomes" id="UP001162992"/>
    </source>
</evidence>
<name>A0ACC2B2F5_DIPCM</name>
<proteinExistence type="predicted"/>
<protein>
    <submittedName>
        <fullName evidence="1">Uncharacterized protein</fullName>
    </submittedName>
</protein>
<accession>A0ACC2B2F5</accession>
<gene>
    <name evidence="1" type="ORF">O6H91_18G070900</name>
</gene>